<reference evidence="3 4" key="1">
    <citation type="submission" date="2019-03" db="EMBL/GenBank/DDBJ databases">
        <title>The genome sequence of a newly discovered highly antifungal drug resistant Aspergillus species, Aspergillus tanneri NIH 1004.</title>
        <authorList>
            <person name="Mounaud S."/>
            <person name="Singh I."/>
            <person name="Joardar V."/>
            <person name="Pakala S."/>
            <person name="Pakala S."/>
            <person name="Venepally P."/>
            <person name="Hoover J."/>
            <person name="Nierman W."/>
            <person name="Chung J."/>
            <person name="Losada L."/>
        </authorList>
    </citation>
    <scope>NUCLEOTIDE SEQUENCE [LARGE SCALE GENOMIC DNA]</scope>
    <source>
        <strain evidence="3 4">NIH1004</strain>
    </source>
</reference>
<evidence type="ECO:0000313" key="3">
    <source>
        <dbReference type="EMBL" id="THC95070.1"/>
    </source>
</evidence>
<feature type="domain" description="DUF4246" evidence="2">
    <location>
        <begin position="20"/>
        <end position="166"/>
    </location>
</feature>
<dbReference type="Pfam" id="PF14033">
    <property type="entry name" value="DUF4246"/>
    <property type="match status" value="1"/>
</dbReference>
<proteinExistence type="predicted"/>
<keyword evidence="4" id="KW-1185">Reference proteome</keyword>
<sequence>MGERLSDKTSGTGRIHTTKSQRDQVDLHKQFAQKGLQVIFKLANIELAPEKPDYEGGIWHVEGQMNEHICATTLCYYDSENITENNLSFRQRAETDPNNILYPQGRHEFLYKVFGFGPDIDSNGETHITQHLGSVSTHEGRLLAFPNILQHRVSPFSLADRSKPGLLELQQTVNKDMEESITMDEAKRFRLELREERKGATSEQNGLFEIRNFSLCEH</sequence>
<accession>A0A4S3JIH8</accession>
<dbReference type="Proteomes" id="UP000308092">
    <property type="component" value="Unassembled WGS sequence"/>
</dbReference>
<organism evidence="3 4">
    <name type="scientific">Aspergillus tanneri</name>
    <dbReference type="NCBI Taxonomy" id="1220188"/>
    <lineage>
        <taxon>Eukaryota</taxon>
        <taxon>Fungi</taxon>
        <taxon>Dikarya</taxon>
        <taxon>Ascomycota</taxon>
        <taxon>Pezizomycotina</taxon>
        <taxon>Eurotiomycetes</taxon>
        <taxon>Eurotiomycetidae</taxon>
        <taxon>Eurotiales</taxon>
        <taxon>Aspergillaceae</taxon>
        <taxon>Aspergillus</taxon>
        <taxon>Aspergillus subgen. Circumdati</taxon>
    </lineage>
</organism>
<dbReference type="InterPro" id="IPR025340">
    <property type="entry name" value="DUF4246"/>
</dbReference>
<feature type="region of interest" description="Disordered" evidence="1">
    <location>
        <begin position="1"/>
        <end position="24"/>
    </location>
</feature>
<gene>
    <name evidence="3" type="ORF">EYZ11_005465</name>
</gene>
<dbReference type="PANTHER" id="PTHR33119">
    <property type="entry name" value="IFI3P"/>
    <property type="match status" value="1"/>
</dbReference>
<evidence type="ECO:0000313" key="4">
    <source>
        <dbReference type="Proteomes" id="UP000308092"/>
    </source>
</evidence>
<dbReference type="VEuPathDB" id="FungiDB:EYZ11_005465"/>
<dbReference type="AlphaFoldDB" id="A0A4S3JIH8"/>
<evidence type="ECO:0000256" key="1">
    <source>
        <dbReference type="SAM" id="MobiDB-lite"/>
    </source>
</evidence>
<dbReference type="PANTHER" id="PTHR33119:SF1">
    <property type="entry name" value="FE2OG DIOXYGENASE DOMAIN-CONTAINING PROTEIN"/>
    <property type="match status" value="1"/>
</dbReference>
<comment type="caution">
    <text evidence="3">The sequence shown here is derived from an EMBL/GenBank/DDBJ whole genome shotgun (WGS) entry which is preliminary data.</text>
</comment>
<dbReference type="EMBL" id="SOSA01000175">
    <property type="protein sequence ID" value="THC95070.1"/>
    <property type="molecule type" value="Genomic_DNA"/>
</dbReference>
<dbReference type="STRING" id="1220188.A0A4S3JIH8"/>
<dbReference type="InterPro" id="IPR049192">
    <property type="entry name" value="DUF4246_C"/>
</dbReference>
<evidence type="ECO:0000259" key="2">
    <source>
        <dbReference type="Pfam" id="PF14033"/>
    </source>
</evidence>
<protein>
    <recommendedName>
        <fullName evidence="2">DUF4246 domain-containing protein</fullName>
    </recommendedName>
</protein>
<name>A0A4S3JIH8_9EURO</name>